<evidence type="ECO:0000313" key="3">
    <source>
        <dbReference type="Proteomes" id="UP000297149"/>
    </source>
</evidence>
<reference evidence="3" key="1">
    <citation type="submission" date="2019-02" db="EMBL/GenBank/DDBJ databases">
        <title>Isolation and identification of novel species under the genus Muribaculum.</title>
        <authorList>
            <person name="Miyake S."/>
            <person name="Ding Y."/>
            <person name="Low A."/>
            <person name="Soh M."/>
            <person name="Seedorf H."/>
        </authorList>
    </citation>
    <scope>NUCLEOTIDE SEQUENCE [LARGE SCALE GENOMIC DNA]</scope>
    <source>
        <strain evidence="3">H5</strain>
    </source>
</reference>
<evidence type="ECO:0000313" key="2">
    <source>
        <dbReference type="EMBL" id="QCD43577.1"/>
    </source>
</evidence>
<proteinExistence type="predicted"/>
<feature type="domain" description="BioF2-like acetyltransferase" evidence="1">
    <location>
        <begin position="59"/>
        <end position="183"/>
    </location>
</feature>
<dbReference type="Gene3D" id="3.40.630.30">
    <property type="match status" value="1"/>
</dbReference>
<dbReference type="Proteomes" id="UP000297149">
    <property type="component" value="Chromosome"/>
</dbReference>
<dbReference type="GO" id="GO:0016740">
    <property type="term" value="F:transferase activity"/>
    <property type="evidence" value="ECO:0007669"/>
    <property type="project" value="UniProtKB-KW"/>
</dbReference>
<evidence type="ECO:0000259" key="1">
    <source>
        <dbReference type="Pfam" id="PF13480"/>
    </source>
</evidence>
<dbReference type="EMBL" id="CP039396">
    <property type="protein sequence ID" value="QCD43577.1"/>
    <property type="molecule type" value="Genomic_DNA"/>
</dbReference>
<dbReference type="InterPro" id="IPR038740">
    <property type="entry name" value="BioF2-like_GNAT_dom"/>
</dbReference>
<name>A0A4P7W642_9BACT</name>
<accession>A0A4P7W642</accession>
<dbReference type="InterPro" id="IPR016181">
    <property type="entry name" value="Acyl_CoA_acyltransferase"/>
</dbReference>
<dbReference type="KEGG" id="ddb:E7747_15755"/>
<keyword evidence="3" id="KW-1185">Reference proteome</keyword>
<sequence>MARGRHQKTRLQGYPHIYHRQGAEEDLYALFRNNARLSIRNLSTAINLRDPIPSSRLGKRAEKRRRKWDIRVSETDTSDEFWDIVIEDRRLRHNTRPVHTAAELNYLKSRFPENIRFYIATDPAGEVLGGAVIYLDRGVIHLQYAACTQKGKDMYATDVIYHDLILHILPGNNYFDFGISNEDAGRYLNEGMIHHKEEFGGRSVVYDIYEMDV</sequence>
<dbReference type="AlphaFoldDB" id="A0A4P7W642"/>
<dbReference type="SUPFAM" id="SSF55729">
    <property type="entry name" value="Acyl-CoA N-acyltransferases (Nat)"/>
    <property type="match status" value="1"/>
</dbReference>
<gene>
    <name evidence="2" type="ORF">E7747_15755</name>
</gene>
<keyword evidence="2" id="KW-0808">Transferase</keyword>
<organism evidence="2 3">
    <name type="scientific">Duncaniella dubosii</name>
    <dbReference type="NCBI Taxonomy" id="2518971"/>
    <lineage>
        <taxon>Bacteria</taxon>
        <taxon>Pseudomonadati</taxon>
        <taxon>Bacteroidota</taxon>
        <taxon>Bacteroidia</taxon>
        <taxon>Bacteroidales</taxon>
        <taxon>Muribaculaceae</taxon>
        <taxon>Duncaniella</taxon>
    </lineage>
</organism>
<dbReference type="Pfam" id="PF13480">
    <property type="entry name" value="Acetyltransf_6"/>
    <property type="match status" value="1"/>
</dbReference>
<protein>
    <submittedName>
        <fullName evidence="2">GNAT family N-acetyltransferase</fullName>
    </submittedName>
</protein>